<feature type="domain" description="SUN" evidence="1">
    <location>
        <begin position="238"/>
        <end position="309"/>
    </location>
</feature>
<sequence>MWVKNRITTPLQILQHASLSASASAIFSRNNQTTNPYLGYWRNSGQEAGDPMEVHQAKPGCYLGNRCCIPVFKELSDRILTNQSVAQQQSLLNKRLLVMAKQLQDWQEITQNVNQLGNAELDKVMLMMSRFEECILQIENNWKLISDLPQSAHTPLAKEECEAHISFPKRYFTSFSGGASRSEKALFSDNSVTITGSHPVTQVRSQYWIVLALPWNNGNTCDSTHKNCLSPGDHRCASFELWGLDHQRQDGEGTLLLEGSSSIDSPTYVQEFLVLWNTMQHFSQVLVKIKSNHGNPNVTCLYHIQIHGKVGNNDEGYVSDFAMPS</sequence>
<dbReference type="VEuPathDB" id="FungiDB:VP01_148g16"/>
<dbReference type="InterPro" id="IPR012919">
    <property type="entry name" value="SUN_dom"/>
</dbReference>
<name>A0A0L6VJJ7_9BASI</name>
<dbReference type="Pfam" id="PF07738">
    <property type="entry name" value="Sad1_UNC"/>
    <property type="match status" value="1"/>
</dbReference>
<evidence type="ECO:0000313" key="2">
    <source>
        <dbReference type="EMBL" id="KNZ60869.1"/>
    </source>
</evidence>
<dbReference type="EMBL" id="LAVV01005442">
    <property type="protein sequence ID" value="KNZ60869.1"/>
    <property type="molecule type" value="Genomic_DNA"/>
</dbReference>
<protein>
    <recommendedName>
        <fullName evidence="1">SUN domain-containing protein</fullName>
    </recommendedName>
</protein>
<dbReference type="AlphaFoldDB" id="A0A0L6VJJ7"/>
<dbReference type="Proteomes" id="UP000037035">
    <property type="component" value="Unassembled WGS sequence"/>
</dbReference>
<accession>A0A0L6VJJ7</accession>
<dbReference type="STRING" id="27349.A0A0L6VJJ7"/>
<gene>
    <name evidence="2" type="ORF">VP01_148g16</name>
</gene>
<dbReference type="OrthoDB" id="2505323at2759"/>
<organism evidence="2 3">
    <name type="scientific">Puccinia sorghi</name>
    <dbReference type="NCBI Taxonomy" id="27349"/>
    <lineage>
        <taxon>Eukaryota</taxon>
        <taxon>Fungi</taxon>
        <taxon>Dikarya</taxon>
        <taxon>Basidiomycota</taxon>
        <taxon>Pucciniomycotina</taxon>
        <taxon>Pucciniomycetes</taxon>
        <taxon>Pucciniales</taxon>
        <taxon>Pucciniaceae</taxon>
        <taxon>Puccinia</taxon>
    </lineage>
</organism>
<dbReference type="Gene3D" id="2.60.120.260">
    <property type="entry name" value="Galactose-binding domain-like"/>
    <property type="match status" value="1"/>
</dbReference>
<comment type="caution">
    <text evidence="2">The sequence shown here is derived from an EMBL/GenBank/DDBJ whole genome shotgun (WGS) entry which is preliminary data.</text>
</comment>
<proteinExistence type="predicted"/>
<evidence type="ECO:0000259" key="1">
    <source>
        <dbReference type="Pfam" id="PF07738"/>
    </source>
</evidence>
<keyword evidence="3" id="KW-1185">Reference proteome</keyword>
<evidence type="ECO:0000313" key="3">
    <source>
        <dbReference type="Proteomes" id="UP000037035"/>
    </source>
</evidence>
<reference evidence="2 3" key="1">
    <citation type="submission" date="2015-08" db="EMBL/GenBank/DDBJ databases">
        <title>Next Generation Sequencing and Analysis of the Genome of Puccinia sorghi L Schw, the Causal Agent of Maize Common Rust.</title>
        <authorList>
            <person name="Rochi L."/>
            <person name="Burguener G."/>
            <person name="Darino M."/>
            <person name="Turjanski A."/>
            <person name="Kreff E."/>
            <person name="Dieguez M.J."/>
            <person name="Sacco F."/>
        </authorList>
    </citation>
    <scope>NUCLEOTIDE SEQUENCE [LARGE SCALE GENOMIC DNA]</scope>
    <source>
        <strain evidence="2 3">RO10H11247</strain>
    </source>
</reference>